<evidence type="ECO:0000256" key="1">
    <source>
        <dbReference type="SAM" id="MobiDB-lite"/>
    </source>
</evidence>
<name>A0A6A7BHK3_9PLEO</name>
<proteinExistence type="predicted"/>
<evidence type="ECO:0000313" key="2">
    <source>
        <dbReference type="EMBL" id="KAF2854177.1"/>
    </source>
</evidence>
<organism evidence="2 3">
    <name type="scientific">Plenodomus tracheiphilus IPT5</name>
    <dbReference type="NCBI Taxonomy" id="1408161"/>
    <lineage>
        <taxon>Eukaryota</taxon>
        <taxon>Fungi</taxon>
        <taxon>Dikarya</taxon>
        <taxon>Ascomycota</taxon>
        <taxon>Pezizomycotina</taxon>
        <taxon>Dothideomycetes</taxon>
        <taxon>Pleosporomycetidae</taxon>
        <taxon>Pleosporales</taxon>
        <taxon>Pleosporineae</taxon>
        <taxon>Leptosphaeriaceae</taxon>
        <taxon>Plenodomus</taxon>
    </lineage>
</organism>
<feature type="region of interest" description="Disordered" evidence="1">
    <location>
        <begin position="80"/>
        <end position="102"/>
    </location>
</feature>
<dbReference type="Proteomes" id="UP000799423">
    <property type="component" value="Unassembled WGS sequence"/>
</dbReference>
<dbReference type="EMBL" id="MU006293">
    <property type="protein sequence ID" value="KAF2854177.1"/>
    <property type="molecule type" value="Genomic_DNA"/>
</dbReference>
<sequence>MRWSRTRLAGRCWGSGSGVGSAGARGGCEGEVDRGRTFVVGEPRLSAIRPWKRPGCPRLSSHNQSAAFLGASNVFSGHLQHLPRSSHRSSGSDYQYWSSHSP</sequence>
<protein>
    <submittedName>
        <fullName evidence="2">Uncharacterized protein</fullName>
    </submittedName>
</protein>
<keyword evidence="3" id="KW-1185">Reference proteome</keyword>
<feature type="compositionally biased region" description="Polar residues" evidence="1">
    <location>
        <begin position="88"/>
        <end position="102"/>
    </location>
</feature>
<accession>A0A6A7BHK3</accession>
<reference evidence="2" key="1">
    <citation type="submission" date="2020-01" db="EMBL/GenBank/DDBJ databases">
        <authorList>
            <consortium name="DOE Joint Genome Institute"/>
            <person name="Haridas S."/>
            <person name="Albert R."/>
            <person name="Binder M."/>
            <person name="Bloem J."/>
            <person name="Labutti K."/>
            <person name="Salamov A."/>
            <person name="Andreopoulos B."/>
            <person name="Baker S.E."/>
            <person name="Barry K."/>
            <person name="Bills G."/>
            <person name="Bluhm B.H."/>
            <person name="Cannon C."/>
            <person name="Castanera R."/>
            <person name="Culley D.E."/>
            <person name="Daum C."/>
            <person name="Ezra D."/>
            <person name="Gonzalez J.B."/>
            <person name="Henrissat B."/>
            <person name="Kuo A."/>
            <person name="Liang C."/>
            <person name="Lipzen A."/>
            <person name="Lutzoni F."/>
            <person name="Magnuson J."/>
            <person name="Mondo S."/>
            <person name="Nolan M."/>
            <person name="Ohm R."/>
            <person name="Pangilinan J."/>
            <person name="Park H.-J."/>
            <person name="Ramirez L."/>
            <person name="Alfaro M."/>
            <person name="Sun H."/>
            <person name="Tritt A."/>
            <person name="Yoshinaga Y."/>
            <person name="Zwiers L.-H."/>
            <person name="Turgeon B.G."/>
            <person name="Goodwin S.B."/>
            <person name="Spatafora J.W."/>
            <person name="Crous P.W."/>
            <person name="Grigoriev I.V."/>
        </authorList>
    </citation>
    <scope>NUCLEOTIDE SEQUENCE</scope>
    <source>
        <strain evidence="2">IPT5</strain>
    </source>
</reference>
<gene>
    <name evidence="2" type="ORF">T440DRAFT_270057</name>
</gene>
<evidence type="ECO:0000313" key="3">
    <source>
        <dbReference type="Proteomes" id="UP000799423"/>
    </source>
</evidence>
<dbReference type="AlphaFoldDB" id="A0A6A7BHK3"/>